<dbReference type="EMBL" id="BAABBV010000001">
    <property type="protein sequence ID" value="GAA4163132.1"/>
    <property type="molecule type" value="Genomic_DNA"/>
</dbReference>
<organism evidence="4 5">
    <name type="scientific">Gryllotalpicola daejeonensis</name>
    <dbReference type="NCBI Taxonomy" id="993087"/>
    <lineage>
        <taxon>Bacteria</taxon>
        <taxon>Bacillati</taxon>
        <taxon>Actinomycetota</taxon>
        <taxon>Actinomycetes</taxon>
        <taxon>Micrococcales</taxon>
        <taxon>Microbacteriaceae</taxon>
        <taxon>Gryllotalpicola</taxon>
    </lineage>
</organism>
<dbReference type="SUPFAM" id="SSF51161">
    <property type="entry name" value="Trimeric LpxA-like enzymes"/>
    <property type="match status" value="1"/>
</dbReference>
<dbReference type="InterPro" id="IPR051159">
    <property type="entry name" value="Hexapeptide_acetyltransf"/>
</dbReference>
<evidence type="ECO:0000256" key="1">
    <source>
        <dbReference type="ARBA" id="ARBA00022679"/>
    </source>
</evidence>
<feature type="region of interest" description="Disordered" evidence="3">
    <location>
        <begin position="171"/>
        <end position="197"/>
    </location>
</feature>
<dbReference type="InterPro" id="IPR011004">
    <property type="entry name" value="Trimer_LpxA-like_sf"/>
</dbReference>
<evidence type="ECO:0000256" key="3">
    <source>
        <dbReference type="SAM" id="MobiDB-lite"/>
    </source>
</evidence>
<dbReference type="Proteomes" id="UP001415169">
    <property type="component" value="Unassembled WGS sequence"/>
</dbReference>
<protein>
    <recommendedName>
        <fullName evidence="6">Acyltransferase</fullName>
    </recommendedName>
</protein>
<sequence>MSTVRDAVRTLLNPRTYLQALKLANFAAYSHVDQLARLHRGAGVRIAPNVSFRNGERIWVGDGTHLGEHCVVWAGDSTGRIVFGPKCLLGPHVTLTASNYGLEQGVPVMDQPKAERDIVLGADVWLGANAVVVAGVTIGDGAVIGAGAVVTKDVPSNAIVGGVPARILGHRPEPRVTGAGAPTADGAAEGDLEEVAP</sequence>
<dbReference type="InterPro" id="IPR001451">
    <property type="entry name" value="Hexapep"/>
</dbReference>
<evidence type="ECO:0000313" key="5">
    <source>
        <dbReference type="Proteomes" id="UP001415169"/>
    </source>
</evidence>
<dbReference type="CDD" id="cd04647">
    <property type="entry name" value="LbH_MAT_like"/>
    <property type="match status" value="1"/>
</dbReference>
<accession>A0ABP7ZLJ6</accession>
<reference evidence="4" key="1">
    <citation type="journal article" date="2014" name="Int. J. Syst. Evol. Microbiol.">
        <title>Complete genome of a new Firmicutes species belonging to the dominant human colonic microbiota ('Ruminococcus bicirculans') reveals two chromosomes and a selective capacity to utilize plant glucans.</title>
        <authorList>
            <consortium name="NISC Comparative Sequencing Program"/>
            <person name="Wegmann U."/>
            <person name="Louis P."/>
            <person name="Goesmann A."/>
            <person name="Henrissat B."/>
            <person name="Duncan S.H."/>
            <person name="Flint H.J."/>
        </authorList>
    </citation>
    <scope>NUCLEOTIDE SEQUENCE</scope>
    <source>
        <strain evidence="4">JCM 17590</strain>
    </source>
</reference>
<keyword evidence="5" id="KW-1185">Reference proteome</keyword>
<comment type="caution">
    <text evidence="4">The sequence shown here is derived from an EMBL/GenBank/DDBJ whole genome shotgun (WGS) entry which is preliminary data.</text>
</comment>
<evidence type="ECO:0008006" key="6">
    <source>
        <dbReference type="Google" id="ProtNLM"/>
    </source>
</evidence>
<dbReference type="InterPro" id="IPR018357">
    <property type="entry name" value="Hexapep_transf_CS"/>
</dbReference>
<name>A0ABP7ZLJ6_9MICO</name>
<dbReference type="Pfam" id="PF00132">
    <property type="entry name" value="Hexapep"/>
    <property type="match status" value="1"/>
</dbReference>
<gene>
    <name evidence="4" type="ORF">GCM10022286_23170</name>
</gene>
<dbReference type="PANTHER" id="PTHR23416:SF78">
    <property type="entry name" value="LIPOPOLYSACCHARIDE BIOSYNTHESIS O-ACETYL TRANSFERASE WBBJ-RELATED"/>
    <property type="match status" value="1"/>
</dbReference>
<evidence type="ECO:0000313" key="4">
    <source>
        <dbReference type="EMBL" id="GAA4163132.1"/>
    </source>
</evidence>
<feature type="compositionally biased region" description="Acidic residues" evidence="3">
    <location>
        <begin position="188"/>
        <end position="197"/>
    </location>
</feature>
<keyword evidence="2" id="KW-0677">Repeat</keyword>
<dbReference type="Gene3D" id="2.160.10.10">
    <property type="entry name" value="Hexapeptide repeat proteins"/>
    <property type="match status" value="1"/>
</dbReference>
<dbReference type="RefSeq" id="WP_344791943.1">
    <property type="nucleotide sequence ID" value="NZ_BAABBV010000001.1"/>
</dbReference>
<reference evidence="4" key="2">
    <citation type="submission" date="2023-12" db="EMBL/GenBank/DDBJ databases">
        <authorList>
            <person name="Sun Q."/>
            <person name="Inoue M."/>
        </authorList>
    </citation>
    <scope>NUCLEOTIDE SEQUENCE</scope>
    <source>
        <strain evidence="4">JCM 17590</strain>
    </source>
</reference>
<proteinExistence type="predicted"/>
<dbReference type="PROSITE" id="PS00101">
    <property type="entry name" value="HEXAPEP_TRANSFERASES"/>
    <property type="match status" value="1"/>
</dbReference>
<keyword evidence="1" id="KW-0808">Transferase</keyword>
<evidence type="ECO:0000256" key="2">
    <source>
        <dbReference type="ARBA" id="ARBA00022737"/>
    </source>
</evidence>
<feature type="compositionally biased region" description="Low complexity" evidence="3">
    <location>
        <begin position="177"/>
        <end position="187"/>
    </location>
</feature>
<dbReference type="PANTHER" id="PTHR23416">
    <property type="entry name" value="SIALIC ACID SYNTHASE-RELATED"/>
    <property type="match status" value="1"/>
</dbReference>